<protein>
    <submittedName>
        <fullName evidence="2">Uncharacterized protein</fullName>
    </submittedName>
</protein>
<sequence length="98" mass="11077">MTRDDIELYLKAKDRFSYANVVYALAVLIAAMAALTTFFPSLHDYTKYLVLAAFILGTSTYGAGSYRYVSRATLLKILERQINADPEALEYIAQRKAR</sequence>
<feature type="transmembrane region" description="Helical" evidence="1">
    <location>
        <begin position="48"/>
        <end position="69"/>
    </location>
</feature>
<dbReference type="EMBL" id="RJUK01000001">
    <property type="protein sequence ID" value="ROQ20537.1"/>
    <property type="molecule type" value="Genomic_DNA"/>
</dbReference>
<reference evidence="2 3" key="1">
    <citation type="submission" date="2018-11" db="EMBL/GenBank/DDBJ databases">
        <title>Genomic Encyclopedia of Type Strains, Phase IV (KMG-IV): sequencing the most valuable type-strain genomes for metagenomic binning, comparative biology and taxonomic classification.</title>
        <authorList>
            <person name="Goeker M."/>
        </authorList>
    </citation>
    <scope>NUCLEOTIDE SEQUENCE [LARGE SCALE GENOMIC DNA]</scope>
    <source>
        <strain evidence="2 3">DSM 16974</strain>
    </source>
</reference>
<gene>
    <name evidence="2" type="ORF">EDC38_1144</name>
</gene>
<evidence type="ECO:0000313" key="2">
    <source>
        <dbReference type="EMBL" id="ROQ20537.1"/>
    </source>
</evidence>
<accession>A0A3N1NZY2</accession>
<organism evidence="2 3">
    <name type="scientific">Marinimicrobium koreense</name>
    <dbReference type="NCBI Taxonomy" id="306545"/>
    <lineage>
        <taxon>Bacteria</taxon>
        <taxon>Pseudomonadati</taxon>
        <taxon>Pseudomonadota</taxon>
        <taxon>Gammaproteobacteria</taxon>
        <taxon>Cellvibrionales</taxon>
        <taxon>Cellvibrionaceae</taxon>
        <taxon>Marinimicrobium</taxon>
    </lineage>
</organism>
<comment type="caution">
    <text evidence="2">The sequence shown here is derived from an EMBL/GenBank/DDBJ whole genome shotgun (WGS) entry which is preliminary data.</text>
</comment>
<name>A0A3N1NZY2_9GAMM</name>
<dbReference type="RefSeq" id="WP_123637670.1">
    <property type="nucleotide sequence ID" value="NZ_RJUK01000001.1"/>
</dbReference>
<evidence type="ECO:0000313" key="3">
    <source>
        <dbReference type="Proteomes" id="UP000273643"/>
    </source>
</evidence>
<keyword evidence="1" id="KW-1133">Transmembrane helix</keyword>
<keyword evidence="1" id="KW-0472">Membrane</keyword>
<keyword evidence="1" id="KW-0812">Transmembrane</keyword>
<keyword evidence="3" id="KW-1185">Reference proteome</keyword>
<dbReference type="Proteomes" id="UP000273643">
    <property type="component" value="Unassembled WGS sequence"/>
</dbReference>
<dbReference type="AlphaFoldDB" id="A0A3N1NZY2"/>
<feature type="transmembrane region" description="Helical" evidence="1">
    <location>
        <begin position="21"/>
        <end position="42"/>
    </location>
</feature>
<evidence type="ECO:0000256" key="1">
    <source>
        <dbReference type="SAM" id="Phobius"/>
    </source>
</evidence>
<proteinExistence type="predicted"/>